<dbReference type="AlphaFoldDB" id="A0A9W6P6Z9"/>
<dbReference type="PRINTS" id="PR00038">
    <property type="entry name" value="HTHLUXR"/>
</dbReference>
<evidence type="ECO:0000313" key="6">
    <source>
        <dbReference type="Proteomes" id="UP001165092"/>
    </source>
</evidence>
<comment type="caution">
    <text evidence="5">The sequence shown here is derived from an EMBL/GenBank/DDBJ whole genome shotgun (WGS) entry which is preliminary data.</text>
</comment>
<evidence type="ECO:0000313" key="5">
    <source>
        <dbReference type="EMBL" id="GLU48219.1"/>
    </source>
</evidence>
<evidence type="ECO:0000256" key="1">
    <source>
        <dbReference type="ARBA" id="ARBA00023015"/>
    </source>
</evidence>
<dbReference type="PROSITE" id="PS00622">
    <property type="entry name" value="HTH_LUXR_1"/>
    <property type="match status" value="1"/>
</dbReference>
<dbReference type="SMART" id="SM00421">
    <property type="entry name" value="HTH_LUXR"/>
    <property type="match status" value="1"/>
</dbReference>
<dbReference type="Pfam" id="PF00196">
    <property type="entry name" value="GerE"/>
    <property type="match status" value="1"/>
</dbReference>
<dbReference type="Gene3D" id="3.40.50.2300">
    <property type="match status" value="1"/>
</dbReference>
<name>A0A9W6P6Z9_9ACTN</name>
<dbReference type="CDD" id="cd06170">
    <property type="entry name" value="LuxR_C_like"/>
    <property type="match status" value="1"/>
</dbReference>
<keyword evidence="3" id="KW-0804">Transcription</keyword>
<sequence length="174" mass="18774">MEELRQHVCSTPIDVVAVGHLFECQDTVRAVDTIVAQAESPIRLVVLLDPAESLRGEGLRCEFATLPTDIRVEELSAAIRVLSAGYVIRLPGAGVSAAESGTRGGSFAKEIDAITRRESDVFSLLARGHSNAEISRLLSISENTVKSHVRSILAKLGLRNRAGAVVYAHENKIF</sequence>
<organism evidence="5 6">
    <name type="scientific">Nocardiopsis ansamitocini</name>
    <dbReference type="NCBI Taxonomy" id="1670832"/>
    <lineage>
        <taxon>Bacteria</taxon>
        <taxon>Bacillati</taxon>
        <taxon>Actinomycetota</taxon>
        <taxon>Actinomycetes</taxon>
        <taxon>Streptosporangiales</taxon>
        <taxon>Nocardiopsidaceae</taxon>
        <taxon>Nocardiopsis</taxon>
    </lineage>
</organism>
<evidence type="ECO:0000259" key="4">
    <source>
        <dbReference type="PROSITE" id="PS50043"/>
    </source>
</evidence>
<keyword evidence="2" id="KW-0238">DNA-binding</keyword>
<gene>
    <name evidence="5" type="ORF">Nans01_25700</name>
</gene>
<evidence type="ECO:0000256" key="3">
    <source>
        <dbReference type="ARBA" id="ARBA00023163"/>
    </source>
</evidence>
<dbReference type="PANTHER" id="PTHR44688">
    <property type="entry name" value="DNA-BINDING TRANSCRIPTIONAL ACTIVATOR DEVR_DOSR"/>
    <property type="match status" value="1"/>
</dbReference>
<accession>A0A9W6P6Z9</accession>
<dbReference type="InterPro" id="IPR000792">
    <property type="entry name" value="Tscrpt_reg_LuxR_C"/>
</dbReference>
<dbReference type="SUPFAM" id="SSF46894">
    <property type="entry name" value="C-terminal effector domain of the bipartite response regulators"/>
    <property type="match status" value="1"/>
</dbReference>
<feature type="domain" description="HTH luxR-type" evidence="4">
    <location>
        <begin position="107"/>
        <end position="172"/>
    </location>
</feature>
<dbReference type="Proteomes" id="UP001165092">
    <property type="component" value="Unassembled WGS sequence"/>
</dbReference>
<dbReference type="EMBL" id="BSQG01000004">
    <property type="protein sequence ID" value="GLU48219.1"/>
    <property type="molecule type" value="Genomic_DNA"/>
</dbReference>
<protein>
    <recommendedName>
        <fullName evidence="4">HTH luxR-type domain-containing protein</fullName>
    </recommendedName>
</protein>
<reference evidence="5" key="1">
    <citation type="submission" date="2023-02" db="EMBL/GenBank/DDBJ databases">
        <title>Nocardiopsis ansamitocini NBRC 112285.</title>
        <authorList>
            <person name="Ichikawa N."/>
            <person name="Sato H."/>
            <person name="Tonouchi N."/>
        </authorList>
    </citation>
    <scope>NUCLEOTIDE SEQUENCE</scope>
    <source>
        <strain evidence="5">NBRC 112285</strain>
    </source>
</reference>
<keyword evidence="1" id="KW-0805">Transcription regulation</keyword>
<dbReference type="PROSITE" id="PS50043">
    <property type="entry name" value="HTH_LUXR_2"/>
    <property type="match status" value="1"/>
</dbReference>
<dbReference type="InterPro" id="IPR016032">
    <property type="entry name" value="Sig_transdc_resp-reg_C-effctor"/>
</dbReference>
<evidence type="ECO:0000256" key="2">
    <source>
        <dbReference type="ARBA" id="ARBA00023125"/>
    </source>
</evidence>
<dbReference type="PANTHER" id="PTHR44688:SF16">
    <property type="entry name" value="DNA-BINDING TRANSCRIPTIONAL ACTIVATOR DEVR_DOSR"/>
    <property type="match status" value="1"/>
</dbReference>
<keyword evidence="6" id="KW-1185">Reference proteome</keyword>
<dbReference type="GO" id="GO:0006355">
    <property type="term" value="P:regulation of DNA-templated transcription"/>
    <property type="evidence" value="ECO:0007669"/>
    <property type="project" value="InterPro"/>
</dbReference>
<proteinExistence type="predicted"/>
<dbReference type="GO" id="GO:0003677">
    <property type="term" value="F:DNA binding"/>
    <property type="evidence" value="ECO:0007669"/>
    <property type="project" value="UniProtKB-KW"/>
</dbReference>